<dbReference type="AlphaFoldDB" id="A0A4R6TSX5"/>
<dbReference type="PRINTS" id="PR00944">
    <property type="entry name" value="CUEXPORT"/>
</dbReference>
<organism evidence="5 6">
    <name type="scientific">Aureibacillus halotolerans</name>
    <dbReference type="NCBI Taxonomy" id="1508390"/>
    <lineage>
        <taxon>Bacteria</taxon>
        <taxon>Bacillati</taxon>
        <taxon>Bacillota</taxon>
        <taxon>Bacilli</taxon>
        <taxon>Bacillales</taxon>
        <taxon>Bacillaceae</taxon>
        <taxon>Aureibacillus</taxon>
    </lineage>
</organism>
<dbReference type="InterPro" id="IPR006122">
    <property type="entry name" value="HMA_Cu_ion-bd"/>
</dbReference>
<feature type="domain" description="HMA" evidence="4">
    <location>
        <begin position="2"/>
        <end position="67"/>
    </location>
</feature>
<dbReference type="PROSITE" id="PS01047">
    <property type="entry name" value="HMA_1"/>
    <property type="match status" value="1"/>
</dbReference>
<comment type="caution">
    <text evidence="5">The sequence shown here is derived from an EMBL/GenBank/DDBJ whole genome shotgun (WGS) entry which is preliminary data.</text>
</comment>
<dbReference type="Proteomes" id="UP000295632">
    <property type="component" value="Unassembled WGS sequence"/>
</dbReference>
<evidence type="ECO:0000313" key="6">
    <source>
        <dbReference type="Proteomes" id="UP000295632"/>
    </source>
</evidence>
<dbReference type="CDD" id="cd00371">
    <property type="entry name" value="HMA"/>
    <property type="match status" value="1"/>
</dbReference>
<evidence type="ECO:0000259" key="4">
    <source>
        <dbReference type="PROSITE" id="PS50846"/>
    </source>
</evidence>
<name>A0A4R6TSX5_9BACI</name>
<dbReference type="NCBIfam" id="TIGR00003">
    <property type="entry name" value="copper ion binding protein"/>
    <property type="match status" value="1"/>
</dbReference>
<dbReference type="Pfam" id="PF00403">
    <property type="entry name" value="HMA"/>
    <property type="match status" value="1"/>
</dbReference>
<protein>
    <recommendedName>
        <fullName evidence="1">Copper chaperone CopZ</fullName>
    </recommendedName>
</protein>
<sequence length="70" mass="7641">MEKTTIQVKGMSCSHCEDSVKNALLTIDGVAAVDVHLQEGQVDVQFNQEVAMKTLYDAIEDQGYDVVPIA</sequence>
<dbReference type="InterPro" id="IPR036163">
    <property type="entry name" value="HMA_dom_sf"/>
</dbReference>
<proteinExistence type="predicted"/>
<dbReference type="EMBL" id="SNYJ01000016">
    <property type="protein sequence ID" value="TDQ36750.1"/>
    <property type="molecule type" value="Genomic_DNA"/>
</dbReference>
<dbReference type="InterPro" id="IPR017969">
    <property type="entry name" value="Heavy-metal-associated_CS"/>
</dbReference>
<evidence type="ECO:0000256" key="3">
    <source>
        <dbReference type="ARBA" id="ARBA00023008"/>
    </source>
</evidence>
<dbReference type="PROSITE" id="PS50846">
    <property type="entry name" value="HMA_2"/>
    <property type="match status" value="1"/>
</dbReference>
<dbReference type="PANTHER" id="PTHR46594">
    <property type="entry name" value="P-TYPE CATION-TRANSPORTING ATPASE"/>
    <property type="match status" value="1"/>
</dbReference>
<keyword evidence="6" id="KW-1185">Reference proteome</keyword>
<keyword evidence="2" id="KW-0479">Metal-binding</keyword>
<reference evidence="5 6" key="1">
    <citation type="submission" date="2019-03" db="EMBL/GenBank/DDBJ databases">
        <title>Genomic Encyclopedia of Type Strains, Phase IV (KMG-IV): sequencing the most valuable type-strain genomes for metagenomic binning, comparative biology and taxonomic classification.</title>
        <authorList>
            <person name="Goeker M."/>
        </authorList>
    </citation>
    <scope>NUCLEOTIDE SEQUENCE [LARGE SCALE GENOMIC DNA]</scope>
    <source>
        <strain evidence="5 6">DSM 28697</strain>
    </source>
</reference>
<keyword evidence="3" id="KW-0186">Copper</keyword>
<dbReference type="InterPro" id="IPR000428">
    <property type="entry name" value="Cu-bd"/>
</dbReference>
<dbReference type="FunFam" id="3.30.70.100:FF:000001">
    <property type="entry name" value="ATPase copper transporting beta"/>
    <property type="match status" value="1"/>
</dbReference>
<gene>
    <name evidence="5" type="ORF">EV213_11649</name>
</gene>
<accession>A0A4R6TSX5</accession>
<dbReference type="OrthoDB" id="9813965at2"/>
<dbReference type="PANTHER" id="PTHR46594:SF4">
    <property type="entry name" value="P-TYPE CATION-TRANSPORTING ATPASE"/>
    <property type="match status" value="1"/>
</dbReference>
<dbReference type="SUPFAM" id="SSF55008">
    <property type="entry name" value="HMA, heavy metal-associated domain"/>
    <property type="match status" value="1"/>
</dbReference>
<dbReference type="Gene3D" id="3.30.70.100">
    <property type="match status" value="1"/>
</dbReference>
<dbReference type="GO" id="GO:0006825">
    <property type="term" value="P:copper ion transport"/>
    <property type="evidence" value="ECO:0007669"/>
    <property type="project" value="InterPro"/>
</dbReference>
<evidence type="ECO:0000256" key="1">
    <source>
        <dbReference type="ARBA" id="ARBA00015313"/>
    </source>
</evidence>
<evidence type="ECO:0000256" key="2">
    <source>
        <dbReference type="ARBA" id="ARBA00022723"/>
    </source>
</evidence>
<dbReference type="RefSeq" id="WP_133581539.1">
    <property type="nucleotide sequence ID" value="NZ_SNYJ01000016.1"/>
</dbReference>
<evidence type="ECO:0000313" key="5">
    <source>
        <dbReference type="EMBL" id="TDQ36750.1"/>
    </source>
</evidence>
<dbReference type="InterPro" id="IPR006121">
    <property type="entry name" value="HMA_dom"/>
</dbReference>
<dbReference type="GO" id="GO:0005507">
    <property type="term" value="F:copper ion binding"/>
    <property type="evidence" value="ECO:0007669"/>
    <property type="project" value="InterPro"/>
</dbReference>